<dbReference type="SUPFAM" id="SSF75005">
    <property type="entry name" value="Arabinanase/levansucrase/invertase"/>
    <property type="match status" value="1"/>
</dbReference>
<organism evidence="2 3">
    <name type="scientific">Microbacterium suwonense</name>
    <dbReference type="NCBI Taxonomy" id="683047"/>
    <lineage>
        <taxon>Bacteria</taxon>
        <taxon>Bacillati</taxon>
        <taxon>Actinomycetota</taxon>
        <taxon>Actinomycetes</taxon>
        <taxon>Micrococcales</taxon>
        <taxon>Microbacteriaceae</taxon>
        <taxon>Microbacterium</taxon>
    </lineage>
</organism>
<dbReference type="Proteomes" id="UP001321543">
    <property type="component" value="Chromosome"/>
</dbReference>
<gene>
    <name evidence="2" type="ORF">GCM10025863_27620</name>
</gene>
<keyword evidence="3" id="KW-1185">Reference proteome</keyword>
<reference evidence="3" key="1">
    <citation type="journal article" date="2019" name="Int. J. Syst. Evol. Microbiol.">
        <title>The Global Catalogue of Microorganisms (GCM) 10K type strain sequencing project: providing services to taxonomists for standard genome sequencing and annotation.</title>
        <authorList>
            <consortium name="The Broad Institute Genomics Platform"/>
            <consortium name="The Broad Institute Genome Sequencing Center for Infectious Disease"/>
            <person name="Wu L."/>
            <person name="Ma J."/>
        </authorList>
    </citation>
    <scope>NUCLEOTIDE SEQUENCE [LARGE SCALE GENOMIC DNA]</scope>
    <source>
        <strain evidence="3">NBRC 106310</strain>
    </source>
</reference>
<evidence type="ECO:0008006" key="4">
    <source>
        <dbReference type="Google" id="ProtNLM"/>
    </source>
</evidence>
<protein>
    <recommendedName>
        <fullName evidence="4">Glycosyl hydrolases family 43</fullName>
    </recommendedName>
</protein>
<feature type="region of interest" description="Disordered" evidence="1">
    <location>
        <begin position="48"/>
        <end position="70"/>
    </location>
</feature>
<dbReference type="EMBL" id="AP027728">
    <property type="protein sequence ID" value="BDZ40148.1"/>
    <property type="molecule type" value="Genomic_DNA"/>
</dbReference>
<sequence>MGDVIPYEKDGVFHLWYLFADRMAGADGAPANGMPWHLVTTEDFVTFTDGGEAVPSGERMPRTSTSTPGR</sequence>
<evidence type="ECO:0000313" key="2">
    <source>
        <dbReference type="EMBL" id="BDZ40148.1"/>
    </source>
</evidence>
<accession>A0ABN6X7P7</accession>
<dbReference type="InterPro" id="IPR023296">
    <property type="entry name" value="Glyco_hydro_beta-prop_sf"/>
</dbReference>
<name>A0ABN6X7P7_9MICO</name>
<proteinExistence type="predicted"/>
<evidence type="ECO:0000256" key="1">
    <source>
        <dbReference type="SAM" id="MobiDB-lite"/>
    </source>
</evidence>
<evidence type="ECO:0000313" key="3">
    <source>
        <dbReference type="Proteomes" id="UP001321543"/>
    </source>
</evidence>